<dbReference type="Proteomes" id="UP001560045">
    <property type="component" value="Unassembled WGS sequence"/>
</dbReference>
<comment type="caution">
    <text evidence="2">The sequence shown here is derived from an EMBL/GenBank/DDBJ whole genome shotgun (WGS) entry which is preliminary data.</text>
</comment>
<feature type="region of interest" description="Disordered" evidence="1">
    <location>
        <begin position="106"/>
        <end position="155"/>
    </location>
</feature>
<evidence type="ECO:0000313" key="2">
    <source>
        <dbReference type="EMBL" id="MEX5721668.1"/>
    </source>
</evidence>
<evidence type="ECO:0000256" key="1">
    <source>
        <dbReference type="SAM" id="MobiDB-lite"/>
    </source>
</evidence>
<dbReference type="RefSeq" id="WP_369210464.1">
    <property type="nucleotide sequence ID" value="NZ_JBFNXQ010000151.1"/>
</dbReference>
<organism evidence="2 3">
    <name type="scientific">Geodermatophilus maliterrae</name>
    <dbReference type="NCBI Taxonomy" id="3162531"/>
    <lineage>
        <taxon>Bacteria</taxon>
        <taxon>Bacillati</taxon>
        <taxon>Actinomycetota</taxon>
        <taxon>Actinomycetes</taxon>
        <taxon>Geodermatophilales</taxon>
        <taxon>Geodermatophilaceae</taxon>
        <taxon>Geodermatophilus</taxon>
    </lineage>
</organism>
<proteinExistence type="predicted"/>
<protein>
    <recommendedName>
        <fullName evidence="4">Lipoprotein</fullName>
    </recommendedName>
</protein>
<reference evidence="2 3" key="1">
    <citation type="submission" date="2024-06" db="EMBL/GenBank/DDBJ databases">
        <title>Draft genome sequence of Geodermatophilus badlandi, a novel member of the Geodermatophilaceae isolated from badland sedimentary rocks in the Red desert, Wyoming, USA.</title>
        <authorList>
            <person name="Ben Tekaya S."/>
            <person name="Nouioui I."/>
            <person name="Flores G.M."/>
            <person name="Shaal M.N."/>
            <person name="Bredoire F."/>
            <person name="Basile F."/>
            <person name="Van Diepen L."/>
            <person name="Ward N.L."/>
        </authorList>
    </citation>
    <scope>NUCLEOTIDE SEQUENCE [LARGE SCALE GENOMIC DNA]</scope>
    <source>
        <strain evidence="2 3">WL48A</strain>
    </source>
</reference>
<keyword evidence="3" id="KW-1185">Reference proteome</keyword>
<dbReference type="EMBL" id="JBFNXQ010000151">
    <property type="protein sequence ID" value="MEX5721668.1"/>
    <property type="molecule type" value="Genomic_DNA"/>
</dbReference>
<name>A0ABV3XNK7_9ACTN</name>
<evidence type="ECO:0000313" key="3">
    <source>
        <dbReference type="Proteomes" id="UP001560045"/>
    </source>
</evidence>
<evidence type="ECO:0008006" key="4">
    <source>
        <dbReference type="Google" id="ProtNLM"/>
    </source>
</evidence>
<sequence length="155" mass="16014">MSAPAPVPQNSHQPDIAFVGPWRDYGNGQWTYRIGLLDFPADTVVEISGHDIYGNVQVAPLAMTTAEGSWDPFIAAFGMTFAYGGTCDDAEVATVTARGGGLSVTEAAPRPLECDGGTTPDGPFTRPIYPAPVPAPPPSSPAPPVSQSTSQLGGV</sequence>
<gene>
    <name evidence="2" type="ORF">ABQ292_25290</name>
</gene>
<accession>A0ABV3XNK7</accession>
<feature type="compositionally biased region" description="Pro residues" evidence="1">
    <location>
        <begin position="129"/>
        <end position="144"/>
    </location>
</feature>